<feature type="domain" description="RING-type" evidence="6">
    <location>
        <begin position="10"/>
        <end position="56"/>
    </location>
</feature>
<dbReference type="Gene3D" id="3.30.40.10">
    <property type="entry name" value="Zinc/RING finger domain, C3HC4 (zinc finger)"/>
    <property type="match status" value="1"/>
</dbReference>
<organism evidence="9">
    <name type="scientific">Caenorhabditis brenneri</name>
    <name type="common">Nematode worm</name>
    <dbReference type="NCBI Taxonomy" id="135651"/>
    <lineage>
        <taxon>Eukaryota</taxon>
        <taxon>Metazoa</taxon>
        <taxon>Ecdysozoa</taxon>
        <taxon>Nematoda</taxon>
        <taxon>Chromadorea</taxon>
        <taxon>Rhabditida</taxon>
        <taxon>Rhabditina</taxon>
        <taxon>Rhabditomorpha</taxon>
        <taxon>Rhabditoidea</taxon>
        <taxon>Rhabditidae</taxon>
        <taxon>Peloderinae</taxon>
        <taxon>Caenorhabditis</taxon>
    </lineage>
</organism>
<keyword evidence="5" id="KW-0175">Coiled coil</keyword>
<sequence>MDSRSGTALCQICQREFTDDDDLVPRILTECGHSLCTNCAKQILGNQKKILCPFDRIPTDVPDGDVKKLKKNYTILQMKEEEKFRRKEQIKGAVKDKKKTRKNDGTCDENPSHRAASFCKSCDADLCDECWDWIHSLAILAHHEKTQLFNKPIDAPECSVHKGEKAEFVCKDKECKKLQQRLMCHVCFREENSCHFSHGYVTLQSEVAEIRTKLLNSLSTAEQKEAAILKNIEKLEEVKKEELLLAEMKNAIEDRVLRLQQKIANQKADIDWIRKNKASVERLMTMENCKLVSIRFEADMTIGRIDEAVVKHPKSLVTCGMCNVHVTSLNPLKVEIKPTNRLEVRDNSNQILDYIKKRNPSFGFEKNHWRHKSHFFRLIEQSDDIKFYSEGLSMIIVVDPFNGDHDRQCNALELLENAPAYENIIVGLTPFNFQAVSTFLAKLVDIGQRDRRIQIVYMNDEEKDIERMVDLSFEK</sequence>
<evidence type="ECO:0000313" key="8">
    <source>
        <dbReference type="EMBL" id="EGT56351.1"/>
    </source>
</evidence>
<dbReference type="GO" id="GO:0008270">
    <property type="term" value="F:zinc ion binding"/>
    <property type="evidence" value="ECO:0007669"/>
    <property type="project" value="UniProtKB-KW"/>
</dbReference>
<dbReference type="Gene3D" id="3.30.160.60">
    <property type="entry name" value="Classic Zinc Finger"/>
    <property type="match status" value="1"/>
</dbReference>
<dbReference type="PROSITE" id="PS50119">
    <property type="entry name" value="ZF_BBOX"/>
    <property type="match status" value="1"/>
</dbReference>
<evidence type="ECO:0000259" key="7">
    <source>
        <dbReference type="PROSITE" id="PS50119"/>
    </source>
</evidence>
<dbReference type="InterPro" id="IPR000315">
    <property type="entry name" value="Znf_B-box"/>
</dbReference>
<dbReference type="Pfam" id="PF13445">
    <property type="entry name" value="zf-RING_UBOX"/>
    <property type="match status" value="1"/>
</dbReference>
<dbReference type="EMBL" id="GL379855">
    <property type="protein sequence ID" value="EGT56351.1"/>
    <property type="molecule type" value="Genomic_DNA"/>
</dbReference>
<proteinExistence type="predicted"/>
<dbReference type="AlphaFoldDB" id="G0NAJ7"/>
<dbReference type="OrthoDB" id="5775596at2759"/>
<dbReference type="SMART" id="SM00184">
    <property type="entry name" value="RING"/>
    <property type="match status" value="1"/>
</dbReference>
<dbReference type="HOGENOM" id="CLU_546583_0_0_1"/>
<feature type="coiled-coil region" evidence="5">
    <location>
        <begin position="218"/>
        <end position="269"/>
    </location>
</feature>
<dbReference type="InterPro" id="IPR027370">
    <property type="entry name" value="Znf-RING_euk"/>
</dbReference>
<evidence type="ECO:0000256" key="4">
    <source>
        <dbReference type="PROSITE-ProRule" id="PRU00024"/>
    </source>
</evidence>
<keyword evidence="3" id="KW-0862">Zinc</keyword>
<keyword evidence="1" id="KW-0479">Metal-binding</keyword>
<dbReference type="Pfam" id="PF00643">
    <property type="entry name" value="zf-B_box"/>
    <property type="match status" value="1"/>
</dbReference>
<dbReference type="OMA" id="GTCDENP"/>
<keyword evidence="2 4" id="KW-0863">Zinc-finger</keyword>
<dbReference type="InParanoid" id="G0NAJ7"/>
<evidence type="ECO:0008006" key="10">
    <source>
        <dbReference type="Google" id="ProtNLM"/>
    </source>
</evidence>
<dbReference type="eggNOG" id="KOG4185">
    <property type="taxonomic scope" value="Eukaryota"/>
</dbReference>
<gene>
    <name evidence="8" type="ORF">CAEBREN_10762</name>
</gene>
<dbReference type="STRING" id="135651.G0NAJ7"/>
<dbReference type="PROSITE" id="PS00518">
    <property type="entry name" value="ZF_RING_1"/>
    <property type="match status" value="1"/>
</dbReference>
<dbReference type="PANTHER" id="PTHR47156">
    <property type="entry name" value="PROTEIN CBG20824"/>
    <property type="match status" value="1"/>
</dbReference>
<evidence type="ECO:0000256" key="5">
    <source>
        <dbReference type="SAM" id="Coils"/>
    </source>
</evidence>
<accession>G0NAJ7</accession>
<evidence type="ECO:0000313" key="9">
    <source>
        <dbReference type="Proteomes" id="UP000008068"/>
    </source>
</evidence>
<dbReference type="PROSITE" id="PS50089">
    <property type="entry name" value="ZF_RING_2"/>
    <property type="match status" value="1"/>
</dbReference>
<dbReference type="PANTHER" id="PTHR47156:SF9">
    <property type="entry name" value="PROTEIN CBG26870"/>
    <property type="match status" value="1"/>
</dbReference>
<name>G0NAJ7_CAEBE</name>
<dbReference type="SUPFAM" id="SSF57845">
    <property type="entry name" value="B-box zinc-binding domain"/>
    <property type="match status" value="1"/>
</dbReference>
<evidence type="ECO:0000256" key="3">
    <source>
        <dbReference type="ARBA" id="ARBA00022833"/>
    </source>
</evidence>
<dbReference type="InterPro" id="IPR001841">
    <property type="entry name" value="Znf_RING"/>
</dbReference>
<dbReference type="SUPFAM" id="SSF57850">
    <property type="entry name" value="RING/U-box"/>
    <property type="match status" value="1"/>
</dbReference>
<protein>
    <recommendedName>
        <fullName evidence="10">RING-type domain-containing protein</fullName>
    </recommendedName>
</protein>
<evidence type="ECO:0000259" key="6">
    <source>
        <dbReference type="PROSITE" id="PS50089"/>
    </source>
</evidence>
<dbReference type="InterPro" id="IPR052667">
    <property type="entry name" value="E3_ubiquitin-ligase_RING"/>
</dbReference>
<dbReference type="InterPro" id="IPR013083">
    <property type="entry name" value="Znf_RING/FYVE/PHD"/>
</dbReference>
<dbReference type="Proteomes" id="UP000008068">
    <property type="component" value="Unassembled WGS sequence"/>
</dbReference>
<reference evidence="9" key="1">
    <citation type="submission" date="2011-07" db="EMBL/GenBank/DDBJ databases">
        <authorList>
            <consortium name="Caenorhabditis brenneri Sequencing and Analysis Consortium"/>
            <person name="Wilson R.K."/>
        </authorList>
    </citation>
    <scope>NUCLEOTIDE SEQUENCE [LARGE SCALE GENOMIC DNA]</scope>
    <source>
        <strain evidence="9">PB2801</strain>
    </source>
</reference>
<evidence type="ECO:0000256" key="1">
    <source>
        <dbReference type="ARBA" id="ARBA00022723"/>
    </source>
</evidence>
<feature type="domain" description="B box-type" evidence="7">
    <location>
        <begin position="102"/>
        <end position="148"/>
    </location>
</feature>
<keyword evidence="9" id="KW-1185">Reference proteome</keyword>
<dbReference type="InterPro" id="IPR017907">
    <property type="entry name" value="Znf_RING_CS"/>
</dbReference>
<evidence type="ECO:0000256" key="2">
    <source>
        <dbReference type="ARBA" id="ARBA00022771"/>
    </source>
</evidence>